<reference evidence="5 6" key="1">
    <citation type="submission" date="2016-07" db="EMBL/GenBank/DDBJ databases">
        <title>Genome of Pelobium manganitolerans.</title>
        <authorList>
            <person name="Wu S."/>
            <person name="Wang G."/>
        </authorList>
    </citation>
    <scope>NUCLEOTIDE SEQUENCE [LARGE SCALE GENOMIC DNA]</scope>
    <source>
        <strain evidence="5 6">YS-25</strain>
    </source>
</reference>
<comment type="caution">
    <text evidence="5">The sequence shown here is derived from an EMBL/GenBank/DDBJ whole genome shotgun (WGS) entry which is preliminary data.</text>
</comment>
<sequence length="204" mass="23470">MEKVSRKYDIIYADPPWEYRVWSKKGSGRSAEAHYSTQSLGYLACMDIASLCNPDCVLLMWATFPCLLEAFALGKAWGFIYKTVAFVWVKRNQHNQNLSTGMGYYTRANAEVVLLFTKGRALPRTSKNVSQVLISPKGKHSQKPPEIRNRIERLFGDRSRLELFARSREGFFQDVEYEGWDVFGNEANHSIPINLNQHLFPLKI</sequence>
<dbReference type="RefSeq" id="WP_120181957.1">
    <property type="nucleotide sequence ID" value="NZ_MBTA01000025.1"/>
</dbReference>
<keyword evidence="2" id="KW-0808">Transferase</keyword>
<dbReference type="Pfam" id="PF05063">
    <property type="entry name" value="MT-A70"/>
    <property type="match status" value="1"/>
</dbReference>
<dbReference type="PROSITE" id="PS00092">
    <property type="entry name" value="N6_MTASE"/>
    <property type="match status" value="1"/>
</dbReference>
<dbReference type="InterPro" id="IPR029063">
    <property type="entry name" value="SAM-dependent_MTases_sf"/>
</dbReference>
<evidence type="ECO:0000313" key="6">
    <source>
        <dbReference type="Proteomes" id="UP000283433"/>
    </source>
</evidence>
<dbReference type="SUPFAM" id="SSF53335">
    <property type="entry name" value="S-adenosyl-L-methionine-dependent methyltransferases"/>
    <property type="match status" value="1"/>
</dbReference>
<evidence type="ECO:0008006" key="7">
    <source>
        <dbReference type="Google" id="ProtNLM"/>
    </source>
</evidence>
<dbReference type="PANTHER" id="PTHR12829:SF7">
    <property type="entry name" value="N6-ADENOSINE-METHYLTRANSFERASE CATALYTIC SUBUNIT"/>
    <property type="match status" value="1"/>
</dbReference>
<dbReference type="GO" id="GO:0008168">
    <property type="term" value="F:methyltransferase activity"/>
    <property type="evidence" value="ECO:0007669"/>
    <property type="project" value="UniProtKB-KW"/>
</dbReference>
<keyword evidence="6" id="KW-1185">Reference proteome</keyword>
<organism evidence="5 6">
    <name type="scientific">Pelobium manganitolerans</name>
    <dbReference type="NCBI Taxonomy" id="1842495"/>
    <lineage>
        <taxon>Bacteria</taxon>
        <taxon>Pseudomonadati</taxon>
        <taxon>Bacteroidota</taxon>
        <taxon>Sphingobacteriia</taxon>
        <taxon>Sphingobacteriales</taxon>
        <taxon>Sphingobacteriaceae</taxon>
        <taxon>Pelobium</taxon>
    </lineage>
</organism>
<name>A0A419S4N6_9SPHI</name>
<accession>A0A419S4N6</accession>
<dbReference type="EMBL" id="MBTA01000025">
    <property type="protein sequence ID" value="RKD15089.1"/>
    <property type="molecule type" value="Genomic_DNA"/>
</dbReference>
<keyword evidence="1" id="KW-0489">Methyltransferase</keyword>
<evidence type="ECO:0000256" key="3">
    <source>
        <dbReference type="ARBA" id="ARBA00022691"/>
    </source>
</evidence>
<dbReference type="Proteomes" id="UP000283433">
    <property type="component" value="Unassembled WGS sequence"/>
</dbReference>
<dbReference type="InterPro" id="IPR007757">
    <property type="entry name" value="MT-A70-like"/>
</dbReference>
<protein>
    <recommendedName>
        <fullName evidence="7">Adenine methyltransferase</fullName>
    </recommendedName>
</protein>
<dbReference type="PROSITE" id="PS51143">
    <property type="entry name" value="MT_A70"/>
    <property type="match status" value="1"/>
</dbReference>
<dbReference type="Gene3D" id="3.40.50.150">
    <property type="entry name" value="Vaccinia Virus protein VP39"/>
    <property type="match status" value="1"/>
</dbReference>
<dbReference type="AlphaFoldDB" id="A0A419S4N6"/>
<evidence type="ECO:0000313" key="5">
    <source>
        <dbReference type="EMBL" id="RKD15089.1"/>
    </source>
</evidence>
<dbReference type="PANTHER" id="PTHR12829">
    <property type="entry name" value="N6-ADENOSINE-METHYLTRANSFERASE"/>
    <property type="match status" value="1"/>
</dbReference>
<comment type="similarity">
    <text evidence="4">Belongs to the MT-A70-like family.</text>
</comment>
<dbReference type="InterPro" id="IPR002052">
    <property type="entry name" value="DNA_methylase_N6_adenine_CS"/>
</dbReference>
<dbReference type="OrthoDB" id="9800596at2"/>
<proteinExistence type="inferred from homology"/>
<evidence type="ECO:0000256" key="1">
    <source>
        <dbReference type="ARBA" id="ARBA00022603"/>
    </source>
</evidence>
<evidence type="ECO:0000256" key="2">
    <source>
        <dbReference type="ARBA" id="ARBA00022679"/>
    </source>
</evidence>
<evidence type="ECO:0000256" key="4">
    <source>
        <dbReference type="PROSITE-ProRule" id="PRU00489"/>
    </source>
</evidence>
<dbReference type="GO" id="GO:0032259">
    <property type="term" value="P:methylation"/>
    <property type="evidence" value="ECO:0007669"/>
    <property type="project" value="UniProtKB-KW"/>
</dbReference>
<gene>
    <name evidence="5" type="ORF">BCY91_06075</name>
</gene>
<dbReference type="GO" id="GO:0003676">
    <property type="term" value="F:nucleic acid binding"/>
    <property type="evidence" value="ECO:0007669"/>
    <property type="project" value="InterPro"/>
</dbReference>
<keyword evidence="3" id="KW-0949">S-adenosyl-L-methionine</keyword>